<keyword evidence="1" id="KW-0812">Transmembrane</keyword>
<keyword evidence="1" id="KW-0472">Membrane</keyword>
<name>A0A160V717_9ZZZZ</name>
<accession>A0A160V717</accession>
<dbReference type="AlphaFoldDB" id="A0A160V717"/>
<dbReference type="EMBL" id="FAXA01000108">
    <property type="protein sequence ID" value="CUV01624.1"/>
    <property type="molecule type" value="Genomic_DNA"/>
</dbReference>
<gene>
    <name evidence="2" type="ORF">MGWOODY_Clf1995</name>
</gene>
<sequence>MSTSGDLERVFADRYPYRWDFAAGIIVFLAVLTGDAYRQGWHGIL</sequence>
<protein>
    <submittedName>
        <fullName evidence="2">Uncharacterized protein</fullName>
    </submittedName>
</protein>
<proteinExistence type="predicted"/>
<organism evidence="2">
    <name type="scientific">hydrothermal vent metagenome</name>
    <dbReference type="NCBI Taxonomy" id="652676"/>
    <lineage>
        <taxon>unclassified sequences</taxon>
        <taxon>metagenomes</taxon>
        <taxon>ecological metagenomes</taxon>
    </lineage>
</organism>
<feature type="transmembrane region" description="Helical" evidence="1">
    <location>
        <begin position="17"/>
        <end position="37"/>
    </location>
</feature>
<keyword evidence="1" id="KW-1133">Transmembrane helix</keyword>
<reference evidence="2" key="1">
    <citation type="submission" date="2015-10" db="EMBL/GenBank/DDBJ databases">
        <authorList>
            <person name="Gilbert D.G."/>
        </authorList>
    </citation>
    <scope>NUCLEOTIDE SEQUENCE</scope>
</reference>
<evidence type="ECO:0000313" key="2">
    <source>
        <dbReference type="EMBL" id="CUV01624.1"/>
    </source>
</evidence>
<evidence type="ECO:0000256" key="1">
    <source>
        <dbReference type="SAM" id="Phobius"/>
    </source>
</evidence>